<dbReference type="InterPro" id="IPR036770">
    <property type="entry name" value="Ankyrin_rpt-contain_sf"/>
</dbReference>
<name>A0A6A1UM44_9ROSI</name>
<dbReference type="InterPro" id="IPR002110">
    <property type="entry name" value="Ankyrin_rpt"/>
</dbReference>
<proteinExistence type="predicted"/>
<dbReference type="SUPFAM" id="SSF48403">
    <property type="entry name" value="Ankyrin repeat"/>
    <property type="match status" value="1"/>
</dbReference>
<feature type="repeat" description="ANK" evidence="1">
    <location>
        <begin position="98"/>
        <end position="119"/>
    </location>
</feature>
<dbReference type="EMBL" id="RXIC02000119">
    <property type="protein sequence ID" value="KAB1200857.1"/>
    <property type="molecule type" value="Genomic_DNA"/>
</dbReference>
<keyword evidence="2" id="KW-0812">Transmembrane</keyword>
<dbReference type="AlphaFoldDB" id="A0A6A1UM44"/>
<dbReference type="OrthoDB" id="1163721at2759"/>
<keyword evidence="2" id="KW-0472">Membrane</keyword>
<dbReference type="Proteomes" id="UP000516437">
    <property type="component" value="Unassembled WGS sequence"/>
</dbReference>
<organism evidence="4 5">
    <name type="scientific">Morella rubra</name>
    <name type="common">Chinese bayberry</name>
    <dbReference type="NCBI Taxonomy" id="262757"/>
    <lineage>
        <taxon>Eukaryota</taxon>
        <taxon>Viridiplantae</taxon>
        <taxon>Streptophyta</taxon>
        <taxon>Embryophyta</taxon>
        <taxon>Tracheophyta</taxon>
        <taxon>Spermatophyta</taxon>
        <taxon>Magnoliopsida</taxon>
        <taxon>eudicotyledons</taxon>
        <taxon>Gunneridae</taxon>
        <taxon>Pentapetalae</taxon>
        <taxon>rosids</taxon>
        <taxon>fabids</taxon>
        <taxon>Fagales</taxon>
        <taxon>Myricaceae</taxon>
        <taxon>Morella</taxon>
    </lineage>
</organism>
<dbReference type="PANTHER" id="PTHR24177:SF329">
    <property type="entry name" value="ANKYRIN REPEAT PROTEIN"/>
    <property type="match status" value="1"/>
</dbReference>
<keyword evidence="1" id="KW-0040">ANK repeat</keyword>
<reference evidence="4 5" key="1">
    <citation type="journal article" date="2019" name="Plant Biotechnol. J.">
        <title>The red bayberry genome and genetic basis of sex determination.</title>
        <authorList>
            <person name="Jia H.M."/>
            <person name="Jia H.J."/>
            <person name="Cai Q.L."/>
            <person name="Wang Y."/>
            <person name="Zhao H.B."/>
            <person name="Yang W.F."/>
            <person name="Wang G.Y."/>
            <person name="Li Y.H."/>
            <person name="Zhan D.L."/>
            <person name="Shen Y.T."/>
            <person name="Niu Q.F."/>
            <person name="Chang L."/>
            <person name="Qiu J."/>
            <person name="Zhao L."/>
            <person name="Xie H.B."/>
            <person name="Fu W.Y."/>
            <person name="Jin J."/>
            <person name="Li X.W."/>
            <person name="Jiao Y."/>
            <person name="Zhou C.C."/>
            <person name="Tu T."/>
            <person name="Chai C.Y."/>
            <person name="Gao J.L."/>
            <person name="Fan L.J."/>
            <person name="van de Weg E."/>
            <person name="Wang J.Y."/>
            <person name="Gao Z.S."/>
        </authorList>
    </citation>
    <scope>NUCLEOTIDE SEQUENCE [LARGE SCALE GENOMIC DNA]</scope>
    <source>
        <tissue evidence="4">Leaves</tissue>
    </source>
</reference>
<feature type="transmembrane region" description="Helical" evidence="2">
    <location>
        <begin position="542"/>
        <end position="565"/>
    </location>
</feature>
<dbReference type="Pfam" id="PF12796">
    <property type="entry name" value="Ank_2"/>
    <property type="match status" value="1"/>
</dbReference>
<dbReference type="GO" id="GO:0016020">
    <property type="term" value="C:membrane"/>
    <property type="evidence" value="ECO:0007669"/>
    <property type="project" value="TreeGrafter"/>
</dbReference>
<feature type="domain" description="PGG" evidence="3">
    <location>
        <begin position="497"/>
        <end position="609"/>
    </location>
</feature>
<dbReference type="Pfam" id="PF13962">
    <property type="entry name" value="PGG"/>
    <property type="match status" value="1"/>
</dbReference>
<evidence type="ECO:0000256" key="2">
    <source>
        <dbReference type="SAM" id="Phobius"/>
    </source>
</evidence>
<protein>
    <recommendedName>
        <fullName evidence="3">PGG domain-containing protein</fullName>
    </recommendedName>
</protein>
<evidence type="ECO:0000313" key="5">
    <source>
        <dbReference type="Proteomes" id="UP000516437"/>
    </source>
</evidence>
<dbReference type="PROSITE" id="PS50088">
    <property type="entry name" value="ANK_REPEAT"/>
    <property type="match status" value="1"/>
</dbReference>
<evidence type="ECO:0000259" key="3">
    <source>
        <dbReference type="Pfam" id="PF13962"/>
    </source>
</evidence>
<dbReference type="Gene3D" id="1.25.40.20">
    <property type="entry name" value="Ankyrin repeat-containing domain"/>
    <property type="match status" value="1"/>
</dbReference>
<feature type="transmembrane region" description="Helical" evidence="2">
    <location>
        <begin position="502"/>
        <end position="522"/>
    </location>
</feature>
<dbReference type="SMART" id="SM00248">
    <property type="entry name" value="ANK"/>
    <property type="match status" value="3"/>
</dbReference>
<evidence type="ECO:0000256" key="1">
    <source>
        <dbReference type="PROSITE-ProRule" id="PRU00023"/>
    </source>
</evidence>
<feature type="transmembrane region" description="Helical" evidence="2">
    <location>
        <begin position="615"/>
        <end position="635"/>
    </location>
</feature>
<comment type="caution">
    <text evidence="4">The sequence shown here is derived from an EMBL/GenBank/DDBJ whole genome shotgun (WGS) entry which is preliminary data.</text>
</comment>
<feature type="transmembrane region" description="Helical" evidence="2">
    <location>
        <begin position="586"/>
        <end position="609"/>
    </location>
</feature>
<dbReference type="InterPro" id="IPR026961">
    <property type="entry name" value="PGG_dom"/>
</dbReference>
<keyword evidence="2" id="KW-1133">Transmembrane helix</keyword>
<accession>A0A6A1UM44</accession>
<keyword evidence="5" id="KW-1185">Reference proteome</keyword>
<evidence type="ECO:0000313" key="4">
    <source>
        <dbReference type="EMBL" id="KAB1200857.1"/>
    </source>
</evidence>
<sequence length="661" mass="74363">MVSEIKLQASNFRPTERLKYSAQLFGTQLTKMSTTASQSGVELNPVLPPVQSLLHDPDNIGFVQYAELLNCVKRGDWNSTKNYLELHPEAVRARITYSGQTALHVAIEANHSDIVEPLVAMMQEKDLEIIDFQGKTTLYSAIVVGNWQMTQCLVQKNKNLVSIGCFATKTLPVFTAIMCGHKEMTRYVYKHTSLEDLKPEKGDNGASALSAAIYTRNVDIALHLMKVCPRLAFTQDKEKTSPLFALAIMPELFPSGNRHGGWKQWFYSSIRIQLPGAPTDEFVLDIQDNQEKSTSTGSAVQVLLRLVSSSLYNLLGFKDLYQMKVLHAQYSHLLSQMCNEIPHLNLQQRMNGGVVAALFRAIEEGIFEYVYEMVKTNKDLLWCVDDCNRTIFACAVLNRRAKIFSLIYGLKEKNALLNMTDKYFNNVLHQAGTLETASTTVDRIPGAALQMQRELQWFKEVERIVDPRLKSGLNNQRLTPRKWFTKNHQALKEKGEAWMKDTATSCTVVGALIITIMFAAAFTVPGGNDQNTGKPLFINKKLFKLFIISDSLSLFSSSTSVLMFLGILTSRYSEEDFLKSLPKKMIIGLSTLFFSIANMMVAFSAAIIIMLSSQLWITIPIIVLAGIPVTLFVLMQFRLLIDMVKSTYGSGIFDRNMKPWL</sequence>
<dbReference type="PANTHER" id="PTHR24177">
    <property type="entry name" value="CASKIN"/>
    <property type="match status" value="1"/>
</dbReference>
<dbReference type="PROSITE" id="PS50297">
    <property type="entry name" value="ANK_REP_REGION"/>
    <property type="match status" value="1"/>
</dbReference>
<gene>
    <name evidence="4" type="ORF">CJ030_MR0G006087</name>
</gene>